<dbReference type="Proteomes" id="UP001601288">
    <property type="component" value="Unassembled WGS sequence"/>
</dbReference>
<evidence type="ECO:0000259" key="4">
    <source>
        <dbReference type="Pfam" id="PF13845"/>
    </source>
</evidence>
<keyword evidence="2" id="KW-0472">Membrane</keyword>
<dbReference type="EMBL" id="JBIAFP010000007">
    <property type="protein sequence ID" value="MFE9225830.1"/>
    <property type="molecule type" value="Genomic_DNA"/>
</dbReference>
<dbReference type="InterPro" id="IPR025241">
    <property type="entry name" value="DUF4190"/>
</dbReference>
<dbReference type="Pfam" id="PF13845">
    <property type="entry name" value="Septum_form"/>
    <property type="match status" value="1"/>
</dbReference>
<feature type="region of interest" description="Disordered" evidence="1">
    <location>
        <begin position="1"/>
        <end position="31"/>
    </location>
</feature>
<accession>A0ABW6LBK6</accession>
<feature type="domain" description="DUF4190" evidence="3">
    <location>
        <begin position="46"/>
        <end position="101"/>
    </location>
</feature>
<name>A0ABW6LBK6_9ACTN</name>
<protein>
    <submittedName>
        <fullName evidence="5">DUF4190 domain-containing protein</fullName>
    </submittedName>
</protein>
<feature type="transmembrane region" description="Helical" evidence="2">
    <location>
        <begin position="45"/>
        <end position="72"/>
    </location>
</feature>
<proteinExistence type="predicted"/>
<keyword evidence="2" id="KW-0812">Transmembrane</keyword>
<dbReference type="InterPro" id="IPR026004">
    <property type="entry name" value="Septum_form"/>
</dbReference>
<sequence length="380" mass="39818">MSIPPPSGNQRPQDPYGPLPANGPRTYGPYGPAGRPYGTPVSVNALAVAALVLGVLCFLPAAGLVLGLIALWQIRRSGQSGRGLAIAGAVLSAVGIVLWVIVLSTGAVSEVWAGLKDGARRGNEVLSLDKGDCFDAPGGLEGDTYDVDRVPCEGRHDAEVFAVVTLPGGAFPGEAKIADIADEKCYALQDQYAMDTWAMPADVDVYHLLPSRVSWRYGDRAITCLFGATEAEAKLTGSLRTDPTTLDTDQIVFLSTSNTLDTALHEEPGKSPEDDLAAHRAWAGQVHDVLGGQIEALRGHSWPAGARGPVADLVQDMEDAREEWRGASTAGDADTYFAHYDKAYGSVGGPATVTARKALALAATPPASGEDERATSEAQV</sequence>
<feature type="domain" description="Septum formation-related" evidence="4">
    <location>
        <begin position="131"/>
        <end position="237"/>
    </location>
</feature>
<dbReference type="RefSeq" id="WP_358286377.1">
    <property type="nucleotide sequence ID" value="NZ_JBEYGJ010000026.1"/>
</dbReference>
<reference evidence="5 6" key="1">
    <citation type="submission" date="2024-10" db="EMBL/GenBank/DDBJ databases">
        <title>The Natural Products Discovery Center: Release of the First 8490 Sequenced Strains for Exploring Actinobacteria Biosynthetic Diversity.</title>
        <authorList>
            <person name="Kalkreuter E."/>
            <person name="Kautsar S.A."/>
            <person name="Yang D."/>
            <person name="Bader C.D."/>
            <person name="Teijaro C.N."/>
            <person name="Fluegel L."/>
            <person name="Davis C.M."/>
            <person name="Simpson J.R."/>
            <person name="Lauterbach L."/>
            <person name="Steele A.D."/>
            <person name="Gui C."/>
            <person name="Meng S."/>
            <person name="Li G."/>
            <person name="Viehrig K."/>
            <person name="Ye F."/>
            <person name="Su P."/>
            <person name="Kiefer A.F."/>
            <person name="Nichols A."/>
            <person name="Cepeda A.J."/>
            <person name="Yan W."/>
            <person name="Fan B."/>
            <person name="Jiang Y."/>
            <person name="Adhikari A."/>
            <person name="Zheng C.-J."/>
            <person name="Schuster L."/>
            <person name="Cowan T.M."/>
            <person name="Smanski M.J."/>
            <person name="Chevrette M.G."/>
            <person name="De Carvalho L.P.S."/>
            <person name="Shen B."/>
        </authorList>
    </citation>
    <scope>NUCLEOTIDE SEQUENCE [LARGE SCALE GENOMIC DNA]</scope>
    <source>
        <strain evidence="5 6">NPDC007066</strain>
    </source>
</reference>
<comment type="caution">
    <text evidence="5">The sequence shown here is derived from an EMBL/GenBank/DDBJ whole genome shotgun (WGS) entry which is preliminary data.</text>
</comment>
<evidence type="ECO:0000259" key="3">
    <source>
        <dbReference type="Pfam" id="PF13828"/>
    </source>
</evidence>
<evidence type="ECO:0000256" key="1">
    <source>
        <dbReference type="SAM" id="MobiDB-lite"/>
    </source>
</evidence>
<evidence type="ECO:0000313" key="6">
    <source>
        <dbReference type="Proteomes" id="UP001601288"/>
    </source>
</evidence>
<evidence type="ECO:0000256" key="2">
    <source>
        <dbReference type="SAM" id="Phobius"/>
    </source>
</evidence>
<gene>
    <name evidence="5" type="ORF">ACFYM3_14570</name>
</gene>
<feature type="transmembrane region" description="Helical" evidence="2">
    <location>
        <begin position="84"/>
        <end position="102"/>
    </location>
</feature>
<keyword evidence="2" id="KW-1133">Transmembrane helix</keyword>
<evidence type="ECO:0000313" key="5">
    <source>
        <dbReference type="EMBL" id="MFE9225830.1"/>
    </source>
</evidence>
<organism evidence="5 6">
    <name type="scientific">Streptomyces massasporeus</name>
    <dbReference type="NCBI Taxonomy" id="67324"/>
    <lineage>
        <taxon>Bacteria</taxon>
        <taxon>Bacillati</taxon>
        <taxon>Actinomycetota</taxon>
        <taxon>Actinomycetes</taxon>
        <taxon>Kitasatosporales</taxon>
        <taxon>Streptomycetaceae</taxon>
        <taxon>Streptomyces</taxon>
    </lineage>
</organism>
<dbReference type="Pfam" id="PF13828">
    <property type="entry name" value="DUF4190"/>
    <property type="match status" value="1"/>
</dbReference>
<keyword evidence="6" id="KW-1185">Reference proteome</keyword>